<evidence type="ECO:0000313" key="2">
    <source>
        <dbReference type="Proteomes" id="UP001432027"/>
    </source>
</evidence>
<name>A0AAV5SSJ0_9BILA</name>
<proteinExistence type="predicted"/>
<protein>
    <submittedName>
        <fullName evidence="1">Uncharacterized protein</fullName>
    </submittedName>
</protein>
<keyword evidence="2" id="KW-1185">Reference proteome</keyword>
<evidence type="ECO:0000313" key="1">
    <source>
        <dbReference type="EMBL" id="GMS85819.1"/>
    </source>
</evidence>
<feature type="non-terminal residue" evidence="1">
    <location>
        <position position="1"/>
    </location>
</feature>
<sequence>ELLKFPKTLPPAPSCLIYVSNALEAAQKVTAQVKVKYFDDLQDYMRRIARDSRGGMFEISGSPYLQV</sequence>
<accession>A0AAV5SSJ0</accession>
<dbReference type="Proteomes" id="UP001432027">
    <property type="component" value="Unassembled WGS sequence"/>
</dbReference>
<organism evidence="1 2">
    <name type="scientific">Pristionchus entomophagus</name>
    <dbReference type="NCBI Taxonomy" id="358040"/>
    <lineage>
        <taxon>Eukaryota</taxon>
        <taxon>Metazoa</taxon>
        <taxon>Ecdysozoa</taxon>
        <taxon>Nematoda</taxon>
        <taxon>Chromadorea</taxon>
        <taxon>Rhabditida</taxon>
        <taxon>Rhabditina</taxon>
        <taxon>Diplogasteromorpha</taxon>
        <taxon>Diplogasteroidea</taxon>
        <taxon>Neodiplogasteridae</taxon>
        <taxon>Pristionchus</taxon>
    </lineage>
</organism>
<comment type="caution">
    <text evidence="1">The sequence shown here is derived from an EMBL/GenBank/DDBJ whole genome shotgun (WGS) entry which is preliminary data.</text>
</comment>
<reference evidence="1" key="1">
    <citation type="submission" date="2023-10" db="EMBL/GenBank/DDBJ databases">
        <title>Genome assembly of Pristionchus species.</title>
        <authorList>
            <person name="Yoshida K."/>
            <person name="Sommer R.J."/>
        </authorList>
    </citation>
    <scope>NUCLEOTIDE SEQUENCE</scope>
    <source>
        <strain evidence="1">RS0144</strain>
    </source>
</reference>
<dbReference type="AlphaFoldDB" id="A0AAV5SSJ0"/>
<dbReference type="EMBL" id="BTSX01000002">
    <property type="protein sequence ID" value="GMS85819.1"/>
    <property type="molecule type" value="Genomic_DNA"/>
</dbReference>
<gene>
    <name evidence="1" type="ORF">PENTCL1PPCAC_7994</name>
</gene>